<name>V9EUB7_PHYNI</name>
<dbReference type="EMBL" id="ANIZ01002058">
    <property type="protein sequence ID" value="ETI42855.1"/>
    <property type="molecule type" value="Genomic_DNA"/>
</dbReference>
<dbReference type="AlphaFoldDB" id="V9EUB7"/>
<gene>
    <name evidence="1" type="ORF">F443_12110</name>
</gene>
<comment type="caution">
    <text evidence="1">The sequence shown here is derived from an EMBL/GenBank/DDBJ whole genome shotgun (WGS) entry which is preliminary data.</text>
</comment>
<proteinExistence type="predicted"/>
<dbReference type="PANTHER" id="PTHR48471:SF1">
    <property type="entry name" value="DDE TNP4 DOMAIN-CONTAINING PROTEIN"/>
    <property type="match status" value="1"/>
</dbReference>
<protein>
    <submittedName>
        <fullName evidence="1">Uncharacterized protein</fullName>
    </submittedName>
</protein>
<accession>V9EUB7</accession>
<evidence type="ECO:0000313" key="2">
    <source>
        <dbReference type="Proteomes" id="UP000018721"/>
    </source>
</evidence>
<evidence type="ECO:0000313" key="1">
    <source>
        <dbReference type="EMBL" id="ETI42855.1"/>
    </source>
</evidence>
<dbReference type="OrthoDB" id="119398at2759"/>
<organism evidence="1 2">
    <name type="scientific">Phytophthora nicotianae P1569</name>
    <dbReference type="NCBI Taxonomy" id="1317065"/>
    <lineage>
        <taxon>Eukaryota</taxon>
        <taxon>Sar</taxon>
        <taxon>Stramenopiles</taxon>
        <taxon>Oomycota</taxon>
        <taxon>Peronosporomycetes</taxon>
        <taxon>Peronosporales</taxon>
        <taxon>Peronosporaceae</taxon>
        <taxon>Phytophthora</taxon>
    </lineage>
</organism>
<dbReference type="HOGENOM" id="CLU_2676472_0_0_1"/>
<dbReference type="PANTHER" id="PTHR48471">
    <property type="entry name" value="DDE TNP4 DOMAIN-CONTAINING PROTEIN"/>
    <property type="match status" value="1"/>
</dbReference>
<sequence length="75" mass="8515">MHNAIISVRQAAEWGMGSIQKVYSRLNVPLPYVPELRGLRISNMFRLIIYRVRTVGISQVRTTFSGDMDISTTSD</sequence>
<reference evidence="1 2" key="1">
    <citation type="submission" date="2013-11" db="EMBL/GenBank/DDBJ databases">
        <title>The Genome Sequence of Phytophthora parasitica P1569.</title>
        <authorList>
            <consortium name="The Broad Institute Genomics Platform"/>
            <person name="Russ C."/>
            <person name="Tyler B."/>
            <person name="Panabieres F."/>
            <person name="Shan W."/>
            <person name="Tripathy S."/>
            <person name="Grunwald N."/>
            <person name="Machado M."/>
            <person name="Johnson C.S."/>
            <person name="Arredondo F."/>
            <person name="Hong C."/>
            <person name="Coffey M."/>
            <person name="Young S.K."/>
            <person name="Zeng Q."/>
            <person name="Gargeya S."/>
            <person name="Fitzgerald M."/>
            <person name="Abouelleil A."/>
            <person name="Alvarado L."/>
            <person name="Chapman S.B."/>
            <person name="Gainer-Dewar J."/>
            <person name="Goldberg J."/>
            <person name="Griggs A."/>
            <person name="Gujja S."/>
            <person name="Hansen M."/>
            <person name="Howarth C."/>
            <person name="Imamovic A."/>
            <person name="Ireland A."/>
            <person name="Larimer J."/>
            <person name="McCowan C."/>
            <person name="Murphy C."/>
            <person name="Pearson M."/>
            <person name="Poon T.W."/>
            <person name="Priest M."/>
            <person name="Roberts A."/>
            <person name="Saif S."/>
            <person name="Shea T."/>
            <person name="Sykes S."/>
            <person name="Wortman J."/>
            <person name="Nusbaum C."/>
            <person name="Birren B."/>
        </authorList>
    </citation>
    <scope>NUCLEOTIDE SEQUENCE [LARGE SCALE GENOMIC DNA]</scope>
    <source>
        <strain evidence="1 2">P1569</strain>
    </source>
</reference>
<dbReference type="Proteomes" id="UP000018721">
    <property type="component" value="Unassembled WGS sequence"/>
</dbReference>
<keyword evidence="2" id="KW-1185">Reference proteome</keyword>